<evidence type="ECO:0000313" key="4">
    <source>
        <dbReference type="EMBL" id="MBB2994516.1"/>
    </source>
</evidence>
<dbReference type="SMART" id="SM00998">
    <property type="entry name" value="ADSL_C"/>
    <property type="match status" value="1"/>
</dbReference>
<comment type="similarity">
    <text evidence="2">Belongs to the class-II fumarase/aspartase family.</text>
</comment>
<dbReference type="SUPFAM" id="SSF48557">
    <property type="entry name" value="L-aspartase-like"/>
    <property type="match status" value="1"/>
</dbReference>
<evidence type="ECO:0000256" key="2">
    <source>
        <dbReference type="ARBA" id="ARBA00034772"/>
    </source>
</evidence>
<dbReference type="Pfam" id="PF00206">
    <property type="entry name" value="Lyase_1"/>
    <property type="match status" value="1"/>
</dbReference>
<protein>
    <submittedName>
        <fullName evidence="4">3-carboxy-cis,cis-muconate cycloisomerase</fullName>
        <ecNumber evidence="4">5.5.1.2</ecNumber>
    </submittedName>
</protein>
<dbReference type="RefSeq" id="WP_183509890.1">
    <property type="nucleotide sequence ID" value="NZ_BAABGK010000017.1"/>
</dbReference>
<dbReference type="GO" id="GO:0016829">
    <property type="term" value="F:lyase activity"/>
    <property type="evidence" value="ECO:0007669"/>
    <property type="project" value="UniProtKB-KW"/>
</dbReference>
<proteinExistence type="inferred from homology"/>
<keyword evidence="4" id="KW-0413">Isomerase</keyword>
<dbReference type="InterPro" id="IPR000362">
    <property type="entry name" value="Fumarate_lyase_fam"/>
</dbReference>
<dbReference type="PANTHER" id="PTHR43172">
    <property type="entry name" value="ADENYLOSUCCINATE LYASE"/>
    <property type="match status" value="1"/>
</dbReference>
<comment type="caution">
    <text evidence="4">The sequence shown here is derived from an EMBL/GenBank/DDBJ whole genome shotgun (WGS) entry which is preliminary data.</text>
</comment>
<dbReference type="Proteomes" id="UP000523000">
    <property type="component" value="Unassembled WGS sequence"/>
</dbReference>
<sequence length="463" mass="47221">MSDADYGLLNPAWAGSPVAAHTSDAAFVQGMLDVESAWVATLAAAGLATDDDAAAVTSIAQADLYDLASLAARGQDGGNALIPLLGDMRALLAADGAEASASKALHRGATSQDIIDSALMLMASRAMSVIGAELRTAAAGLAALADAHRGTLCVARSLTQHALPTTFGLRAANWLSGVLLAGSRLDAAEAALPLQWGGAVGTLASLRDALGTDPESGVRVGALVSDLASRLGLANPVTPWHTNRLPITGIGAALADVIAVGGKVAADVLILSRPEIAEVSEPREAGKGGSSAMPQKQNPVLCVMLRNAALAAPAHVSSLFLAAGTAVDERPDGAWHTEWAPLRELLRLAGGSTAKLATLATGLGVHPAAMAVNAGISGDLLVSERLMSRLTPLLAGGKPTLQRIIGESLASGVPLRELLRSDIPLATLSNRDLTTLLDPSGYLGQNNEFIDSILTDFQNWIAS</sequence>
<dbReference type="InterPro" id="IPR020557">
    <property type="entry name" value="Fumarate_lyase_CS"/>
</dbReference>
<dbReference type="EC" id="5.5.1.2" evidence="4"/>
<dbReference type="InterPro" id="IPR022761">
    <property type="entry name" value="Fumarate_lyase_N"/>
</dbReference>
<dbReference type="AlphaFoldDB" id="A0A839QKF9"/>
<dbReference type="Gene3D" id="1.10.40.30">
    <property type="entry name" value="Fumarase/aspartase (C-terminal domain)"/>
    <property type="match status" value="1"/>
</dbReference>
<reference evidence="4 5" key="1">
    <citation type="submission" date="2020-08" db="EMBL/GenBank/DDBJ databases">
        <title>Sequencing the genomes of 1000 actinobacteria strains.</title>
        <authorList>
            <person name="Klenk H.-P."/>
        </authorList>
    </citation>
    <scope>NUCLEOTIDE SEQUENCE [LARGE SCALE GENOMIC DNA]</scope>
    <source>
        <strain evidence="4 5">DSM 22826</strain>
    </source>
</reference>
<dbReference type="PANTHER" id="PTHR43172:SF2">
    <property type="entry name" value="ADENYLOSUCCINATE LYASE C-TERMINAL DOMAIN-CONTAINING PROTEIN"/>
    <property type="match status" value="1"/>
</dbReference>
<gene>
    <name evidence="4" type="ORF">E9229_000707</name>
</gene>
<evidence type="ECO:0000313" key="5">
    <source>
        <dbReference type="Proteomes" id="UP000523000"/>
    </source>
</evidence>
<keyword evidence="5" id="KW-1185">Reference proteome</keyword>
<dbReference type="InterPro" id="IPR008948">
    <property type="entry name" value="L-Aspartase-like"/>
</dbReference>
<dbReference type="InterPro" id="IPR019468">
    <property type="entry name" value="AdenyloSucc_lyase_C"/>
</dbReference>
<evidence type="ECO:0000256" key="1">
    <source>
        <dbReference type="ARBA" id="ARBA00023239"/>
    </source>
</evidence>
<feature type="domain" description="Adenylosuccinate lyase C-terminal" evidence="3">
    <location>
        <begin position="378"/>
        <end position="454"/>
    </location>
</feature>
<accession>A0A839QKF9</accession>
<dbReference type="Gene3D" id="1.20.200.10">
    <property type="entry name" value="Fumarase/aspartase (Central domain)"/>
    <property type="match status" value="1"/>
</dbReference>
<organism evidence="4 5">
    <name type="scientific">Paeniglutamicibacter cryotolerans</name>
    <dbReference type="NCBI Taxonomy" id="670079"/>
    <lineage>
        <taxon>Bacteria</taxon>
        <taxon>Bacillati</taxon>
        <taxon>Actinomycetota</taxon>
        <taxon>Actinomycetes</taxon>
        <taxon>Micrococcales</taxon>
        <taxon>Micrococcaceae</taxon>
        <taxon>Paeniglutamicibacter</taxon>
    </lineage>
</organism>
<evidence type="ECO:0000259" key="3">
    <source>
        <dbReference type="SMART" id="SM00998"/>
    </source>
</evidence>
<dbReference type="PRINTS" id="PR00149">
    <property type="entry name" value="FUMRATELYASE"/>
</dbReference>
<dbReference type="EMBL" id="JACHVS010000001">
    <property type="protein sequence ID" value="MBB2994516.1"/>
    <property type="molecule type" value="Genomic_DNA"/>
</dbReference>
<keyword evidence="1" id="KW-0456">Lyase</keyword>
<dbReference type="PROSITE" id="PS00163">
    <property type="entry name" value="FUMARATE_LYASES"/>
    <property type="match status" value="1"/>
</dbReference>
<name>A0A839QKF9_9MICC</name>
<dbReference type="GO" id="GO:0047472">
    <property type="term" value="F:3-carboxy-cis,cis-muconate cycloisomerase activity"/>
    <property type="evidence" value="ECO:0007669"/>
    <property type="project" value="UniProtKB-EC"/>
</dbReference>